<dbReference type="EMBL" id="GL433855">
    <property type="protein sequence ID" value="EFN52616.1"/>
    <property type="molecule type" value="Genomic_DNA"/>
</dbReference>
<evidence type="ECO:0000313" key="1">
    <source>
        <dbReference type="EMBL" id="EFN52616.1"/>
    </source>
</evidence>
<evidence type="ECO:0000313" key="2">
    <source>
        <dbReference type="Proteomes" id="UP000008141"/>
    </source>
</evidence>
<dbReference type="Proteomes" id="UP000008141">
    <property type="component" value="Unassembled WGS sequence"/>
</dbReference>
<dbReference type="GeneID" id="17352084"/>
<reference evidence="1 2" key="1">
    <citation type="journal article" date="2010" name="Plant Cell">
        <title>The Chlorella variabilis NC64A genome reveals adaptation to photosymbiosis, coevolution with viruses, and cryptic sex.</title>
        <authorList>
            <person name="Blanc G."/>
            <person name="Duncan G."/>
            <person name="Agarkova I."/>
            <person name="Borodovsky M."/>
            <person name="Gurnon J."/>
            <person name="Kuo A."/>
            <person name="Lindquist E."/>
            <person name="Lucas S."/>
            <person name="Pangilinan J."/>
            <person name="Polle J."/>
            <person name="Salamov A."/>
            <person name="Terry A."/>
            <person name="Yamada T."/>
            <person name="Dunigan D.D."/>
            <person name="Grigoriev I.V."/>
            <person name="Claverie J.M."/>
            <person name="Van Etten J.L."/>
        </authorList>
    </citation>
    <scope>NUCLEOTIDE SEQUENCE [LARGE SCALE GENOMIC DNA]</scope>
    <source>
        <strain evidence="1 2">NC64A</strain>
    </source>
</reference>
<dbReference type="RefSeq" id="XP_005844718.1">
    <property type="nucleotide sequence ID" value="XM_005844656.1"/>
</dbReference>
<dbReference type="InParanoid" id="E1ZNJ5"/>
<name>E1ZNJ5_CHLVA</name>
<gene>
    <name evidence="1" type="ORF">CHLNCDRAFT_138686</name>
</gene>
<dbReference type="eggNOG" id="ENOG502STMG">
    <property type="taxonomic scope" value="Eukaryota"/>
</dbReference>
<accession>E1ZNJ5</accession>
<dbReference type="AlphaFoldDB" id="E1ZNJ5"/>
<protein>
    <submittedName>
        <fullName evidence="1">Expressed protein</fullName>
    </submittedName>
</protein>
<proteinExistence type="predicted"/>
<sequence length="250" mass="27047">MSRPALRAVETHSAVCRATASSSSCSDGGSGASDDGAANPPWVLANYYTKKLERRTDSLGNISSSPDTIAEGPGWTREAQLRLAAQALAAELQQDAAVRQLHALLPAMEVQLSRMRPAELVRLAARLEQISQLLVALRLRFPASDVAAMAAAHPPLLSMTPEQLREAVAAVQREFPDASQEDLEAMLATNATLLDAANLRGCMEGVGHLLTRQQLMCALQHDVAFQFQVLQGQSRGERDAEYLSDMYRPI</sequence>
<organism evidence="2">
    <name type="scientific">Chlorella variabilis</name>
    <name type="common">Green alga</name>
    <dbReference type="NCBI Taxonomy" id="554065"/>
    <lineage>
        <taxon>Eukaryota</taxon>
        <taxon>Viridiplantae</taxon>
        <taxon>Chlorophyta</taxon>
        <taxon>core chlorophytes</taxon>
        <taxon>Trebouxiophyceae</taxon>
        <taxon>Chlorellales</taxon>
        <taxon>Chlorellaceae</taxon>
        <taxon>Chlorella clade</taxon>
        <taxon>Chlorella</taxon>
    </lineage>
</organism>
<dbReference type="OrthoDB" id="567549at2759"/>
<keyword evidence="2" id="KW-1185">Reference proteome</keyword>
<dbReference type="KEGG" id="cvr:CHLNCDRAFT_138686"/>